<keyword evidence="8 12" id="KW-0067">ATP-binding</keyword>
<evidence type="ECO:0000256" key="10">
    <source>
        <dbReference type="ARBA" id="ARBA00047811"/>
    </source>
</evidence>
<dbReference type="PROSITE" id="PS50011">
    <property type="entry name" value="PROTEIN_KINASE_DOM"/>
    <property type="match status" value="1"/>
</dbReference>
<dbReference type="VEuPathDB" id="MicrosporidiaDB:DI09_2p340"/>
<feature type="domain" description="Protein kinase" evidence="15">
    <location>
        <begin position="52"/>
        <end position="362"/>
    </location>
</feature>
<name>A0A098VRK2_9MICR</name>
<evidence type="ECO:0000256" key="13">
    <source>
        <dbReference type="RuleBase" id="RU000304"/>
    </source>
</evidence>
<organism evidence="16 17">
    <name type="scientific">Mitosporidium daphniae</name>
    <dbReference type="NCBI Taxonomy" id="1485682"/>
    <lineage>
        <taxon>Eukaryota</taxon>
        <taxon>Fungi</taxon>
        <taxon>Fungi incertae sedis</taxon>
        <taxon>Microsporidia</taxon>
        <taxon>Mitosporidium</taxon>
    </lineage>
</organism>
<dbReference type="GO" id="GO:0004693">
    <property type="term" value="F:cyclin-dependent protein serine/threonine kinase activity"/>
    <property type="evidence" value="ECO:0007669"/>
    <property type="project" value="UniProtKB-EC"/>
</dbReference>
<evidence type="ECO:0000256" key="7">
    <source>
        <dbReference type="ARBA" id="ARBA00022777"/>
    </source>
</evidence>
<keyword evidence="6 12" id="KW-0547">Nucleotide-binding</keyword>
<reference evidence="16 17" key="1">
    <citation type="submission" date="2014-04" db="EMBL/GenBank/DDBJ databases">
        <title>A new species of microsporidia sheds light on the evolution of extreme parasitism.</title>
        <authorList>
            <person name="Haag K.L."/>
            <person name="James T.Y."/>
            <person name="Larsson R."/>
            <person name="Schaer T.M."/>
            <person name="Refardt D."/>
            <person name="Pombert J.-F."/>
            <person name="Ebert D."/>
        </authorList>
    </citation>
    <scope>NUCLEOTIDE SEQUENCE [LARGE SCALE GENOMIC DNA]</scope>
    <source>
        <strain evidence="16 17">UGP3</strain>
        <tissue evidence="16">Spores</tissue>
    </source>
</reference>
<dbReference type="EMBL" id="JMKJ01000222">
    <property type="protein sequence ID" value="KGG51657.1"/>
    <property type="molecule type" value="Genomic_DNA"/>
</dbReference>
<evidence type="ECO:0000256" key="9">
    <source>
        <dbReference type="ARBA" id="ARBA00023242"/>
    </source>
</evidence>
<keyword evidence="9" id="KW-0539">Nucleus</keyword>
<keyword evidence="5" id="KW-0808">Transferase</keyword>
<dbReference type="EC" id="2.7.11.22" evidence="3"/>
<dbReference type="RefSeq" id="XP_013238084.1">
    <property type="nucleotide sequence ID" value="XM_013382630.1"/>
</dbReference>
<dbReference type="PROSITE" id="PS00108">
    <property type="entry name" value="PROTEIN_KINASE_ST"/>
    <property type="match status" value="1"/>
</dbReference>
<dbReference type="Gene3D" id="1.10.510.10">
    <property type="entry name" value="Transferase(Phosphotransferase) domain 1"/>
    <property type="match status" value="1"/>
</dbReference>
<evidence type="ECO:0000256" key="8">
    <source>
        <dbReference type="ARBA" id="ARBA00022840"/>
    </source>
</evidence>
<dbReference type="GO" id="GO:0005737">
    <property type="term" value="C:cytoplasm"/>
    <property type="evidence" value="ECO:0007669"/>
    <property type="project" value="TreeGrafter"/>
</dbReference>
<keyword evidence="4 13" id="KW-0723">Serine/threonine-protein kinase</keyword>
<keyword evidence="17" id="KW-1185">Reference proteome</keyword>
<dbReference type="InterPro" id="IPR017441">
    <property type="entry name" value="Protein_kinase_ATP_BS"/>
</dbReference>
<evidence type="ECO:0000256" key="6">
    <source>
        <dbReference type="ARBA" id="ARBA00022741"/>
    </source>
</evidence>
<protein>
    <recommendedName>
        <fullName evidence="3">cyclin-dependent kinase</fullName>
        <ecNumber evidence="3">2.7.11.22</ecNumber>
    </recommendedName>
</protein>
<comment type="caution">
    <text evidence="16">The sequence shown here is derived from an EMBL/GenBank/DDBJ whole genome shotgun (WGS) entry which is preliminary data.</text>
</comment>
<dbReference type="GeneID" id="25259462"/>
<evidence type="ECO:0000256" key="11">
    <source>
        <dbReference type="ARBA" id="ARBA00048367"/>
    </source>
</evidence>
<dbReference type="FunFam" id="1.10.510.10:FF:000624">
    <property type="entry name" value="Mitogen-activated protein kinase"/>
    <property type="match status" value="1"/>
</dbReference>
<dbReference type="SUPFAM" id="SSF56112">
    <property type="entry name" value="Protein kinase-like (PK-like)"/>
    <property type="match status" value="1"/>
</dbReference>
<evidence type="ECO:0000256" key="14">
    <source>
        <dbReference type="SAM" id="MobiDB-lite"/>
    </source>
</evidence>
<evidence type="ECO:0000256" key="3">
    <source>
        <dbReference type="ARBA" id="ARBA00012425"/>
    </source>
</evidence>
<dbReference type="FunFam" id="3.30.200.20:FF:000375">
    <property type="entry name" value="Cell division related protein kinase 2"/>
    <property type="match status" value="1"/>
</dbReference>
<dbReference type="OrthoDB" id="1732493at2759"/>
<proteinExistence type="inferred from homology"/>
<accession>A0A098VRK2</accession>
<evidence type="ECO:0000256" key="2">
    <source>
        <dbReference type="ARBA" id="ARBA00006485"/>
    </source>
</evidence>
<evidence type="ECO:0000256" key="12">
    <source>
        <dbReference type="PROSITE-ProRule" id="PRU10141"/>
    </source>
</evidence>
<dbReference type="HOGENOM" id="CLU_000288_181_1_1"/>
<dbReference type="GO" id="GO:0005634">
    <property type="term" value="C:nucleus"/>
    <property type="evidence" value="ECO:0007669"/>
    <property type="project" value="UniProtKB-SubCell"/>
</dbReference>
<evidence type="ECO:0000256" key="5">
    <source>
        <dbReference type="ARBA" id="ARBA00022679"/>
    </source>
</evidence>
<dbReference type="SMART" id="SM00220">
    <property type="entry name" value="S_TKc"/>
    <property type="match status" value="1"/>
</dbReference>
<evidence type="ECO:0000313" key="16">
    <source>
        <dbReference type="EMBL" id="KGG51657.1"/>
    </source>
</evidence>
<dbReference type="InterPro" id="IPR008271">
    <property type="entry name" value="Ser/Thr_kinase_AS"/>
</dbReference>
<dbReference type="InterPro" id="IPR050108">
    <property type="entry name" value="CDK"/>
</dbReference>
<feature type="region of interest" description="Disordered" evidence="14">
    <location>
        <begin position="1"/>
        <end position="21"/>
    </location>
</feature>
<evidence type="ECO:0000256" key="4">
    <source>
        <dbReference type="ARBA" id="ARBA00022527"/>
    </source>
</evidence>
<gene>
    <name evidence="16" type="ORF">DI09_2p340</name>
</gene>
<dbReference type="CDD" id="cd07829">
    <property type="entry name" value="STKc_CDK_like"/>
    <property type="match status" value="1"/>
</dbReference>
<evidence type="ECO:0000259" key="15">
    <source>
        <dbReference type="PROSITE" id="PS50011"/>
    </source>
</evidence>
<dbReference type="AlphaFoldDB" id="A0A098VRK2"/>
<comment type="similarity">
    <text evidence="2">Belongs to the protein kinase superfamily. CMGC Ser/Thr protein kinase family. CDC2/CDKX subfamily.</text>
</comment>
<dbReference type="PANTHER" id="PTHR24056:SF46">
    <property type="entry name" value="CYCLIN-DEPENDENT KINASE 5"/>
    <property type="match status" value="1"/>
</dbReference>
<dbReference type="PROSITE" id="PS00107">
    <property type="entry name" value="PROTEIN_KINASE_ATP"/>
    <property type="match status" value="1"/>
</dbReference>
<dbReference type="GO" id="GO:0005524">
    <property type="term" value="F:ATP binding"/>
    <property type="evidence" value="ECO:0007669"/>
    <property type="project" value="UniProtKB-UniRule"/>
</dbReference>
<dbReference type="InterPro" id="IPR011009">
    <property type="entry name" value="Kinase-like_dom_sf"/>
</dbReference>
<keyword evidence="7 16" id="KW-0418">Kinase</keyword>
<feature type="compositionally biased region" description="Low complexity" evidence="14">
    <location>
        <begin position="1"/>
        <end position="15"/>
    </location>
</feature>
<dbReference type="Gene3D" id="3.30.200.20">
    <property type="entry name" value="Phosphorylase Kinase, domain 1"/>
    <property type="match status" value="1"/>
</dbReference>
<comment type="catalytic activity">
    <reaction evidence="11">
        <text>L-seryl-[protein] + ATP = O-phospho-L-seryl-[protein] + ADP + H(+)</text>
        <dbReference type="Rhea" id="RHEA:17989"/>
        <dbReference type="Rhea" id="RHEA-COMP:9863"/>
        <dbReference type="Rhea" id="RHEA-COMP:11604"/>
        <dbReference type="ChEBI" id="CHEBI:15378"/>
        <dbReference type="ChEBI" id="CHEBI:29999"/>
        <dbReference type="ChEBI" id="CHEBI:30616"/>
        <dbReference type="ChEBI" id="CHEBI:83421"/>
        <dbReference type="ChEBI" id="CHEBI:456216"/>
        <dbReference type="EC" id="2.7.11.22"/>
    </reaction>
</comment>
<comment type="subcellular location">
    <subcellularLocation>
        <location evidence="1">Nucleus</location>
    </subcellularLocation>
</comment>
<evidence type="ECO:0000256" key="1">
    <source>
        <dbReference type="ARBA" id="ARBA00004123"/>
    </source>
</evidence>
<dbReference type="Pfam" id="PF00069">
    <property type="entry name" value="Pkinase"/>
    <property type="match status" value="1"/>
</dbReference>
<dbReference type="PANTHER" id="PTHR24056">
    <property type="entry name" value="CELL DIVISION PROTEIN KINASE"/>
    <property type="match status" value="1"/>
</dbReference>
<feature type="binding site" evidence="12">
    <location>
        <position position="81"/>
    </location>
    <ligand>
        <name>ATP</name>
        <dbReference type="ChEBI" id="CHEBI:30616"/>
    </ligand>
</feature>
<sequence>MTQPTQATSSQSASTGSVRAAKPMPMQQLQCNLKAPNQPFQLSSIPTSITSYSKIEKLGEGTYATVYKAKHLPTGSIVALKEISLSVEEGAPSTAIREIALMRSLSHPNIVNLLDVIHTESTLCLIFEFMDTDLKVYLDEQLKRFPPSLPMATIKSLMKDILLGIDYCHQSRKILHRDLKPQNLLLLHPTPSDGNSSLIPVLKIGDFGLARAFGIPVHSYSNEVVTLWYRSPDVLLGSINYTTSIDIWSIGCIFAELITGRPLFPGKNNEDQVGIIFKRLGVPLESQWPQLPTLPLFSRFSPLLAHLRAKNSSQLSGIPTGSSLATLFPTLDNIALDLLSRLLQPIPERRISAREALMHPFFT</sequence>
<comment type="catalytic activity">
    <reaction evidence="10">
        <text>L-threonyl-[protein] + ATP = O-phospho-L-threonyl-[protein] + ADP + H(+)</text>
        <dbReference type="Rhea" id="RHEA:46608"/>
        <dbReference type="Rhea" id="RHEA-COMP:11060"/>
        <dbReference type="Rhea" id="RHEA-COMP:11605"/>
        <dbReference type="ChEBI" id="CHEBI:15378"/>
        <dbReference type="ChEBI" id="CHEBI:30013"/>
        <dbReference type="ChEBI" id="CHEBI:30616"/>
        <dbReference type="ChEBI" id="CHEBI:61977"/>
        <dbReference type="ChEBI" id="CHEBI:456216"/>
        <dbReference type="EC" id="2.7.11.22"/>
    </reaction>
</comment>
<dbReference type="InterPro" id="IPR000719">
    <property type="entry name" value="Prot_kinase_dom"/>
</dbReference>
<evidence type="ECO:0000313" key="17">
    <source>
        <dbReference type="Proteomes" id="UP000029725"/>
    </source>
</evidence>
<dbReference type="Proteomes" id="UP000029725">
    <property type="component" value="Unassembled WGS sequence"/>
</dbReference>